<gene>
    <name evidence="1" type="ORF">Golax_020539</name>
</gene>
<accession>A0A7J9B0M9</accession>
<organism evidence="1 2">
    <name type="scientific">Gossypium laxum</name>
    <dbReference type="NCBI Taxonomy" id="34288"/>
    <lineage>
        <taxon>Eukaryota</taxon>
        <taxon>Viridiplantae</taxon>
        <taxon>Streptophyta</taxon>
        <taxon>Embryophyta</taxon>
        <taxon>Tracheophyta</taxon>
        <taxon>Spermatophyta</taxon>
        <taxon>Magnoliopsida</taxon>
        <taxon>eudicotyledons</taxon>
        <taxon>Gunneridae</taxon>
        <taxon>Pentapetalae</taxon>
        <taxon>rosids</taxon>
        <taxon>malvids</taxon>
        <taxon>Malvales</taxon>
        <taxon>Malvaceae</taxon>
        <taxon>Malvoideae</taxon>
        <taxon>Gossypium</taxon>
    </lineage>
</organism>
<protein>
    <submittedName>
        <fullName evidence="1">Uncharacterized protein</fullName>
    </submittedName>
</protein>
<comment type="caution">
    <text evidence="1">The sequence shown here is derived from an EMBL/GenBank/DDBJ whole genome shotgun (WGS) entry which is preliminary data.</text>
</comment>
<sequence>MENALANLHIDDVKQFGDFVGSFVAYDAKSIANGVSSYINFRVREDVWHLLKRRKKIVLSQSKQVIRSGKGWISGWAEWIPAE</sequence>
<reference evidence="1 2" key="1">
    <citation type="journal article" date="2019" name="Genome Biol. Evol.">
        <title>Insights into the evolution of the New World diploid cottons (Gossypium, subgenus Houzingenia) based on genome sequencing.</title>
        <authorList>
            <person name="Grover C.E."/>
            <person name="Arick M.A. 2nd"/>
            <person name="Thrash A."/>
            <person name="Conover J.L."/>
            <person name="Sanders W.S."/>
            <person name="Peterson D.G."/>
            <person name="Frelichowski J.E."/>
            <person name="Scheffler J.A."/>
            <person name="Scheffler B.E."/>
            <person name="Wendel J.F."/>
        </authorList>
    </citation>
    <scope>NUCLEOTIDE SEQUENCE [LARGE SCALE GENOMIC DNA]</scope>
    <source>
        <strain evidence="1">4</strain>
        <tissue evidence="1">Leaf</tissue>
    </source>
</reference>
<keyword evidence="2" id="KW-1185">Reference proteome</keyword>
<dbReference type="EMBL" id="JABEZV010436354">
    <property type="protein sequence ID" value="MBA0729269.1"/>
    <property type="molecule type" value="Genomic_DNA"/>
</dbReference>
<evidence type="ECO:0000313" key="1">
    <source>
        <dbReference type="EMBL" id="MBA0729269.1"/>
    </source>
</evidence>
<name>A0A7J9B0M9_9ROSI</name>
<dbReference type="AlphaFoldDB" id="A0A7J9B0M9"/>
<dbReference type="Proteomes" id="UP000593574">
    <property type="component" value="Unassembled WGS sequence"/>
</dbReference>
<feature type="non-terminal residue" evidence="1">
    <location>
        <position position="1"/>
    </location>
</feature>
<evidence type="ECO:0000313" key="2">
    <source>
        <dbReference type="Proteomes" id="UP000593574"/>
    </source>
</evidence>
<proteinExistence type="predicted"/>